<organism evidence="16 17">
    <name type="scientific">Klebsormidium nitens</name>
    <name type="common">Green alga</name>
    <name type="synonym">Ulothrix nitens</name>
    <dbReference type="NCBI Taxonomy" id="105231"/>
    <lineage>
        <taxon>Eukaryota</taxon>
        <taxon>Viridiplantae</taxon>
        <taxon>Streptophyta</taxon>
        <taxon>Klebsormidiophyceae</taxon>
        <taxon>Klebsormidiales</taxon>
        <taxon>Klebsormidiaceae</taxon>
        <taxon>Klebsormidium</taxon>
    </lineage>
</organism>
<feature type="coiled-coil region" evidence="12">
    <location>
        <begin position="290"/>
        <end position="360"/>
    </location>
</feature>
<dbReference type="InterPro" id="IPR039750">
    <property type="entry name" value="DRC1/DRC2"/>
</dbReference>
<keyword evidence="3" id="KW-0282">Flagellum</keyword>
<dbReference type="GO" id="GO:0003352">
    <property type="term" value="P:regulation of cilium movement"/>
    <property type="evidence" value="ECO:0000318"/>
    <property type="project" value="GO_Central"/>
</dbReference>
<name>A0A1Y1HRQ0_KLENI</name>
<evidence type="ECO:0000256" key="8">
    <source>
        <dbReference type="ARBA" id="ARBA00037841"/>
    </source>
</evidence>
<feature type="domain" description="Dynein regulatory complex protein 1 C-terminal" evidence="15">
    <location>
        <begin position="461"/>
        <end position="504"/>
    </location>
</feature>
<evidence type="ECO:0000256" key="1">
    <source>
        <dbReference type="ARBA" id="ARBA00004611"/>
    </source>
</evidence>
<reference evidence="16 17" key="1">
    <citation type="journal article" date="2014" name="Nat. Commun.">
        <title>Klebsormidium flaccidum genome reveals primary factors for plant terrestrial adaptation.</title>
        <authorList>
            <person name="Hori K."/>
            <person name="Maruyama F."/>
            <person name="Fujisawa T."/>
            <person name="Togashi T."/>
            <person name="Yamamoto N."/>
            <person name="Seo M."/>
            <person name="Sato S."/>
            <person name="Yamada T."/>
            <person name="Mori H."/>
            <person name="Tajima N."/>
            <person name="Moriyama T."/>
            <person name="Ikeuchi M."/>
            <person name="Watanabe M."/>
            <person name="Wada H."/>
            <person name="Kobayashi K."/>
            <person name="Saito M."/>
            <person name="Masuda T."/>
            <person name="Sasaki-Sekimoto Y."/>
            <person name="Mashiguchi K."/>
            <person name="Awai K."/>
            <person name="Shimojima M."/>
            <person name="Masuda S."/>
            <person name="Iwai M."/>
            <person name="Nobusawa T."/>
            <person name="Narise T."/>
            <person name="Kondo S."/>
            <person name="Saito H."/>
            <person name="Sato R."/>
            <person name="Murakawa M."/>
            <person name="Ihara Y."/>
            <person name="Oshima-Yamada Y."/>
            <person name="Ohtaka K."/>
            <person name="Satoh M."/>
            <person name="Sonobe K."/>
            <person name="Ishii M."/>
            <person name="Ohtani R."/>
            <person name="Kanamori-Sato M."/>
            <person name="Honoki R."/>
            <person name="Miyazaki D."/>
            <person name="Mochizuki H."/>
            <person name="Umetsu J."/>
            <person name="Higashi K."/>
            <person name="Shibata D."/>
            <person name="Kamiya Y."/>
            <person name="Sato N."/>
            <person name="Nakamura Y."/>
            <person name="Tabata S."/>
            <person name="Ida S."/>
            <person name="Kurokawa K."/>
            <person name="Ohta H."/>
        </authorList>
    </citation>
    <scope>NUCLEOTIDE SEQUENCE [LARGE SCALE GENOMIC DNA]</scope>
    <source>
        <strain evidence="16 17">NIES-2285</strain>
    </source>
</reference>
<feature type="compositionally biased region" description="Basic and acidic residues" evidence="13">
    <location>
        <begin position="29"/>
        <end position="48"/>
    </location>
</feature>
<evidence type="ECO:0000256" key="13">
    <source>
        <dbReference type="SAM" id="MobiDB-lite"/>
    </source>
</evidence>
<evidence type="ECO:0000259" key="15">
    <source>
        <dbReference type="Pfam" id="PF14775"/>
    </source>
</evidence>
<feature type="domain" description="Dynein regulatory complex protein 1/2 N-terminal" evidence="14">
    <location>
        <begin position="25"/>
        <end position="124"/>
    </location>
</feature>
<evidence type="ECO:0000256" key="7">
    <source>
        <dbReference type="ARBA" id="ARBA00023273"/>
    </source>
</evidence>
<dbReference type="OMA" id="WEYLDLF"/>
<dbReference type="InterPro" id="IPR039505">
    <property type="entry name" value="DRC1/2_N"/>
</dbReference>
<comment type="subcellular location">
    <subcellularLocation>
        <location evidence="1">Cytoplasm</location>
        <location evidence="1">Cytoskeleton</location>
        <location evidence="1">Flagellum axoneme</location>
    </subcellularLocation>
    <subcellularLocation>
        <location evidence="8">Cytoplasm</location>
        <location evidence="8">Cytoskeleton</location>
        <location evidence="8">Flagellum basal body</location>
    </subcellularLocation>
</comment>
<keyword evidence="7" id="KW-0966">Cell projection</keyword>
<protein>
    <recommendedName>
        <fullName evidence="10">Dynein regulatory complex subunit 2</fullName>
    </recommendedName>
</protein>
<evidence type="ECO:0000313" key="16">
    <source>
        <dbReference type="EMBL" id="GAQ79671.1"/>
    </source>
</evidence>
<keyword evidence="6" id="KW-0206">Cytoskeleton</keyword>
<feature type="region of interest" description="Disordered" evidence="13">
    <location>
        <begin position="25"/>
        <end position="48"/>
    </location>
</feature>
<accession>A0A1Y1HRQ0</accession>
<dbReference type="GO" id="GO:0005858">
    <property type="term" value="C:axonemal dynein complex"/>
    <property type="evidence" value="ECO:0007669"/>
    <property type="project" value="InterPro"/>
</dbReference>
<keyword evidence="17" id="KW-1185">Reference proteome</keyword>
<evidence type="ECO:0000256" key="3">
    <source>
        <dbReference type="ARBA" id="ARBA00022846"/>
    </source>
</evidence>
<evidence type="ECO:0000256" key="6">
    <source>
        <dbReference type="ARBA" id="ARBA00023212"/>
    </source>
</evidence>
<keyword evidence="4 12" id="KW-0175">Coiled coil</keyword>
<evidence type="ECO:0000313" key="17">
    <source>
        <dbReference type="Proteomes" id="UP000054558"/>
    </source>
</evidence>
<dbReference type="GO" id="GO:0070286">
    <property type="term" value="P:axonemal dynein complex assembly"/>
    <property type="evidence" value="ECO:0000318"/>
    <property type="project" value="GO_Central"/>
</dbReference>
<proteinExistence type="inferred from homology"/>
<evidence type="ECO:0000256" key="4">
    <source>
        <dbReference type="ARBA" id="ARBA00023054"/>
    </source>
</evidence>
<evidence type="ECO:0000256" key="10">
    <source>
        <dbReference type="ARBA" id="ARBA00040899"/>
    </source>
</evidence>
<dbReference type="Proteomes" id="UP000054558">
    <property type="component" value="Unassembled WGS sequence"/>
</dbReference>
<keyword evidence="5" id="KW-0969">Cilium</keyword>
<dbReference type="STRING" id="105231.A0A1Y1HRQ0"/>
<dbReference type="Pfam" id="PF14772">
    <property type="entry name" value="NYD-SP28"/>
    <property type="match status" value="1"/>
</dbReference>
<dbReference type="GO" id="GO:0060285">
    <property type="term" value="P:cilium-dependent cell motility"/>
    <property type="evidence" value="ECO:0000318"/>
    <property type="project" value="GO_Central"/>
</dbReference>
<dbReference type="PANTHER" id="PTHR21625:SF0">
    <property type="entry name" value="DYNEIN REGULATORY COMPLEX SUBUNIT 2"/>
    <property type="match status" value="1"/>
</dbReference>
<evidence type="ECO:0000256" key="12">
    <source>
        <dbReference type="SAM" id="Coils"/>
    </source>
</evidence>
<comment type="function">
    <text evidence="11">Component of the nexin-dynein regulatory complex (N-DRC), a key regulator of ciliary/flagellar motility which maintains the alignment and integrity of the distal axoneme and regulates microtubule sliding in motile axonemes. Plays a critical role in the assembly of N-DRC and also stabilizes the assembly of multiple inner dynein arms and radial spokes. Coassembles with DRC1 to form a central scaffold needed for assembly of the N-DRC and its attachment to the outer doublet microtubules.</text>
</comment>
<dbReference type="EMBL" id="DF236984">
    <property type="protein sequence ID" value="GAQ79671.1"/>
    <property type="molecule type" value="Genomic_DNA"/>
</dbReference>
<gene>
    <name evidence="16" type="ORF">KFL_000350250</name>
</gene>
<evidence type="ECO:0000256" key="5">
    <source>
        <dbReference type="ARBA" id="ARBA00023069"/>
    </source>
</evidence>
<comment type="similarity">
    <text evidence="9">Belongs to the DRC2 family.</text>
</comment>
<evidence type="ECO:0000256" key="9">
    <source>
        <dbReference type="ARBA" id="ARBA00038424"/>
    </source>
</evidence>
<dbReference type="GO" id="GO:0005930">
    <property type="term" value="C:axoneme"/>
    <property type="evidence" value="ECO:0000318"/>
    <property type="project" value="GO_Central"/>
</dbReference>
<dbReference type="PANTHER" id="PTHR21625">
    <property type="entry name" value="NYD-SP28 PROTEIN"/>
    <property type="match status" value="1"/>
</dbReference>
<dbReference type="InterPro" id="IPR029440">
    <property type="entry name" value="DRC1_C"/>
</dbReference>
<keyword evidence="2" id="KW-0963">Cytoplasm</keyword>
<evidence type="ECO:0000256" key="2">
    <source>
        <dbReference type="ARBA" id="ARBA00022490"/>
    </source>
</evidence>
<dbReference type="Pfam" id="PF14775">
    <property type="entry name" value="NYD-SP28_assoc"/>
    <property type="match status" value="1"/>
</dbReference>
<sequence>MAKKGKKDSKPLTEEEKLVRQEMLALQAEEERKKQEEDAKKRLKDKKETEEKYARINGLKIHTQWRKFMRQAKVDELRRDIEILSQQHEREVDRKDAIIQMLDKDLDDAESQHQTALRAHLQTVDAIIELQYERIKALEAEFQKALQALSDEFDSEKAEIQNSHNKQKKELLEMAVAMEAEFEEAEGEARQEFESQREEIKNRNSEEYNVLKISLEGAIEELEREFEQAHQAYLDSTESRTQSFKELTAKDASSAKIIEQRMRKLIRLHEQIAQWRTKMATSSREWEQRNKALKDEKDMMVKHYQELKSKMNRMRQAEHERLKQLSLYSGEAIKELERKLEQAERILKLAELNRKMETEQEKILPFDPTHVSTIPIPAADELLASASLQDVRDGGYSDAEAPTSPLNGFGSGRETEALAQAMRDFGGGLNSADGDFTREESEAAPTLCAYATDENGKLVPEWHYLSNFFKRYNKVILDKAALDKEKRRLLDDNAKLKYVLKQYLDGITVNGEVLKDPKNPLLVVNNRRQNFMKTASMTAGLAPKSVNTLPIPSAEQSRRNTAMSSQKKGVTVLQYNMPS</sequence>
<dbReference type="AlphaFoldDB" id="A0A1Y1HRQ0"/>
<dbReference type="OrthoDB" id="7760980at2759"/>
<evidence type="ECO:0000259" key="14">
    <source>
        <dbReference type="Pfam" id="PF14772"/>
    </source>
</evidence>
<evidence type="ECO:0000256" key="11">
    <source>
        <dbReference type="ARBA" id="ARBA00045865"/>
    </source>
</evidence>